<comment type="similarity">
    <text evidence="2">Belongs to the TCTP family.</text>
</comment>
<keyword evidence="1" id="KW-0106">Calcium</keyword>
<dbReference type="InterPro" id="IPR018105">
    <property type="entry name" value="Translational_control_tumour_p"/>
</dbReference>
<dbReference type="PANTHER" id="PTHR11991:SF0">
    <property type="entry name" value="TRANSLATIONALLY-CONTROLLED TUMOR PROTEIN"/>
    <property type="match status" value="1"/>
</dbReference>
<sequence length="171" mass="19354">MKVYKCIFSGDELCSDSYPHLVPFGDDSFKDVAFEVKGSRVTKAAEDFGIADNSEEGEGGVEDAAETVIDIVNAFHLSETSLTKKDFTTYIKGYLKRVVDYLQENNPSRVEPFKTESAALVKKILGGFDDFQFFMSESNDFEASLVYAYYKDEETAPRFIYLKDGLKEEKY</sequence>
<dbReference type="PRINTS" id="PR01653">
    <property type="entry name" value="TCTPROTEIN"/>
</dbReference>
<evidence type="ECO:0000259" key="3">
    <source>
        <dbReference type="PROSITE" id="PS51797"/>
    </source>
</evidence>
<protein>
    <submittedName>
        <fullName evidence="4">Translationally-controlled tumor protein, putative</fullName>
    </submittedName>
</protein>
<accession>U6GTU3</accession>
<proteinExistence type="inferred from homology"/>
<evidence type="ECO:0000256" key="2">
    <source>
        <dbReference type="PROSITE-ProRule" id="PRU01133"/>
    </source>
</evidence>
<dbReference type="PROSITE" id="PS51797">
    <property type="entry name" value="TCTP_3"/>
    <property type="match status" value="1"/>
</dbReference>
<evidence type="ECO:0000313" key="4">
    <source>
        <dbReference type="EMBL" id="CDI82713.1"/>
    </source>
</evidence>
<dbReference type="InterPro" id="IPR011057">
    <property type="entry name" value="Mss4-like_sf"/>
</dbReference>
<name>U6GTU3_EIMAC</name>
<dbReference type="VEuPathDB" id="ToxoDB:EAH_00030060"/>
<dbReference type="SUPFAM" id="SSF51316">
    <property type="entry name" value="Mss4-like"/>
    <property type="match status" value="1"/>
</dbReference>
<dbReference type="Pfam" id="PF00838">
    <property type="entry name" value="TCTP"/>
    <property type="match status" value="1"/>
</dbReference>
<dbReference type="OMA" id="CAMITEG"/>
<dbReference type="GO" id="GO:0005509">
    <property type="term" value="F:calcium ion binding"/>
    <property type="evidence" value="ECO:0007669"/>
    <property type="project" value="TreeGrafter"/>
</dbReference>
<dbReference type="AlphaFoldDB" id="U6GTU3"/>
<evidence type="ECO:0000256" key="1">
    <source>
        <dbReference type="ARBA" id="ARBA00022837"/>
    </source>
</evidence>
<reference evidence="4" key="2">
    <citation type="submission" date="2013-10" db="EMBL/GenBank/DDBJ databases">
        <authorList>
            <person name="Aslett M."/>
        </authorList>
    </citation>
    <scope>NUCLEOTIDE SEQUENCE</scope>
    <source>
        <strain evidence="4">Houghton</strain>
    </source>
</reference>
<evidence type="ECO:0000313" key="5">
    <source>
        <dbReference type="Proteomes" id="UP000018050"/>
    </source>
</evidence>
<dbReference type="PANTHER" id="PTHR11991">
    <property type="entry name" value="TRANSLATIONALLY CONTROLLED TUMOR PROTEIN-RELATED"/>
    <property type="match status" value="1"/>
</dbReference>
<organism evidence="4 5">
    <name type="scientific">Eimeria acervulina</name>
    <name type="common">Coccidian parasite</name>
    <dbReference type="NCBI Taxonomy" id="5801"/>
    <lineage>
        <taxon>Eukaryota</taxon>
        <taxon>Sar</taxon>
        <taxon>Alveolata</taxon>
        <taxon>Apicomplexa</taxon>
        <taxon>Conoidasida</taxon>
        <taxon>Coccidia</taxon>
        <taxon>Eucoccidiorida</taxon>
        <taxon>Eimeriorina</taxon>
        <taxon>Eimeriidae</taxon>
        <taxon>Eimeria</taxon>
    </lineage>
</organism>
<gene>
    <name evidence="4" type="ORF">EAH_00030060</name>
</gene>
<dbReference type="GeneID" id="25271076"/>
<dbReference type="Proteomes" id="UP000018050">
    <property type="component" value="Unassembled WGS sequence"/>
</dbReference>
<dbReference type="EMBL" id="HG672700">
    <property type="protein sequence ID" value="CDI82713.1"/>
    <property type="molecule type" value="Genomic_DNA"/>
</dbReference>
<dbReference type="GO" id="GO:0005737">
    <property type="term" value="C:cytoplasm"/>
    <property type="evidence" value="ECO:0007669"/>
    <property type="project" value="TreeGrafter"/>
</dbReference>
<dbReference type="InterPro" id="IPR034737">
    <property type="entry name" value="TCTP"/>
</dbReference>
<reference evidence="4" key="1">
    <citation type="submission" date="2013-10" db="EMBL/GenBank/DDBJ databases">
        <title>Genomic analysis of the causative agents of coccidiosis in chickens.</title>
        <authorList>
            <person name="Reid A.J."/>
            <person name="Blake D."/>
            <person name="Billington K."/>
            <person name="Browne H."/>
            <person name="Dunn M."/>
            <person name="Hung S."/>
            <person name="Kawahara F."/>
            <person name="Miranda-Saavedra D."/>
            <person name="Mourier T."/>
            <person name="Nagra H."/>
            <person name="Otto T.D."/>
            <person name="Rawlings N."/>
            <person name="Sanchez A."/>
            <person name="Sanders M."/>
            <person name="Subramaniam C."/>
            <person name="Tay Y."/>
            <person name="Dear P."/>
            <person name="Doerig C."/>
            <person name="Gruber A."/>
            <person name="Parkinson J."/>
            <person name="Shirley M."/>
            <person name="Wan K.L."/>
            <person name="Berriman M."/>
            <person name="Tomley F."/>
            <person name="Pain A."/>
        </authorList>
    </citation>
    <scope>NUCLEOTIDE SEQUENCE</scope>
    <source>
        <strain evidence="4">Houghton</strain>
    </source>
</reference>
<keyword evidence="5" id="KW-1185">Reference proteome</keyword>
<dbReference type="OrthoDB" id="10248936at2759"/>
<feature type="domain" description="TCTP" evidence="3">
    <location>
        <begin position="1"/>
        <end position="171"/>
    </location>
</feature>
<dbReference type="RefSeq" id="XP_013247987.1">
    <property type="nucleotide sequence ID" value="XM_013392533.1"/>
</dbReference>
<dbReference type="Gene3D" id="2.170.150.10">
    <property type="entry name" value="Metal Binding Protein, Guanine Nucleotide Exchange Factor, Chain A"/>
    <property type="match status" value="1"/>
</dbReference>
<dbReference type="InterPro" id="IPR011323">
    <property type="entry name" value="Mss4/transl-control_tumour"/>
</dbReference>